<sequence>MRLKEGSVLLENRLKMRTFVYVQNPSVFRECMDWKHKDIQEKWEEYCDLTPAVD</sequence>
<name>A0ABD3FL62_9STRA</name>
<gene>
    <name evidence="1" type="ORF">V7S43_008709</name>
</gene>
<keyword evidence="2" id="KW-1185">Reference proteome</keyword>
<evidence type="ECO:0000313" key="2">
    <source>
        <dbReference type="Proteomes" id="UP001632037"/>
    </source>
</evidence>
<accession>A0ABD3FL62</accession>
<dbReference type="AlphaFoldDB" id="A0ABD3FL62"/>
<reference evidence="1 2" key="1">
    <citation type="submission" date="2024-09" db="EMBL/GenBank/DDBJ databases">
        <title>Genome sequencing and assembly of Phytophthora oleae, isolate VK10A, causative agent of rot of olive drupes.</title>
        <authorList>
            <person name="Conti Taguali S."/>
            <person name="Riolo M."/>
            <person name="La Spada F."/>
            <person name="Cacciola S.O."/>
            <person name="Dionisio G."/>
        </authorList>
    </citation>
    <scope>NUCLEOTIDE SEQUENCE [LARGE SCALE GENOMIC DNA]</scope>
    <source>
        <strain evidence="1 2">VK10A</strain>
    </source>
</reference>
<organism evidence="1 2">
    <name type="scientific">Phytophthora oleae</name>
    <dbReference type="NCBI Taxonomy" id="2107226"/>
    <lineage>
        <taxon>Eukaryota</taxon>
        <taxon>Sar</taxon>
        <taxon>Stramenopiles</taxon>
        <taxon>Oomycota</taxon>
        <taxon>Peronosporomycetes</taxon>
        <taxon>Peronosporales</taxon>
        <taxon>Peronosporaceae</taxon>
        <taxon>Phytophthora</taxon>
    </lineage>
</organism>
<evidence type="ECO:0000313" key="1">
    <source>
        <dbReference type="EMBL" id="KAL3666461.1"/>
    </source>
</evidence>
<dbReference type="EMBL" id="JBIMZQ010000017">
    <property type="protein sequence ID" value="KAL3666461.1"/>
    <property type="molecule type" value="Genomic_DNA"/>
</dbReference>
<dbReference type="Proteomes" id="UP001632037">
    <property type="component" value="Unassembled WGS sequence"/>
</dbReference>
<comment type="caution">
    <text evidence="1">The sequence shown here is derived from an EMBL/GenBank/DDBJ whole genome shotgun (WGS) entry which is preliminary data.</text>
</comment>
<proteinExistence type="predicted"/>
<protein>
    <submittedName>
        <fullName evidence="1">Uncharacterized protein</fullName>
    </submittedName>
</protein>